<evidence type="ECO:0000256" key="13">
    <source>
        <dbReference type="SAM" id="MobiDB-lite"/>
    </source>
</evidence>
<feature type="transmembrane region" description="Helical" evidence="14">
    <location>
        <begin position="276"/>
        <end position="300"/>
    </location>
</feature>
<dbReference type="InterPro" id="IPR038408">
    <property type="entry name" value="GNK2_sf"/>
</dbReference>
<proteinExistence type="predicted"/>
<dbReference type="InterPro" id="IPR001245">
    <property type="entry name" value="Ser-Thr/Tyr_kinase_cat_dom"/>
</dbReference>
<evidence type="ECO:0000313" key="18">
    <source>
        <dbReference type="EMBL" id="KAK9155889.1"/>
    </source>
</evidence>
<evidence type="ECO:0000256" key="1">
    <source>
        <dbReference type="ARBA" id="ARBA00004167"/>
    </source>
</evidence>
<evidence type="ECO:0000256" key="10">
    <source>
        <dbReference type="ARBA" id="ARBA00022989"/>
    </source>
</evidence>
<evidence type="ECO:0000256" key="11">
    <source>
        <dbReference type="ARBA" id="ARBA00023136"/>
    </source>
</evidence>
<dbReference type="GO" id="GO:0005524">
    <property type="term" value="F:ATP binding"/>
    <property type="evidence" value="ECO:0007669"/>
    <property type="project" value="UniProtKB-KW"/>
</dbReference>
<keyword evidence="10 14" id="KW-1133">Transmembrane helix</keyword>
<dbReference type="InterPro" id="IPR000719">
    <property type="entry name" value="Prot_kinase_dom"/>
</dbReference>
<sequence>MVMKYFCASDPMFFLIFTCLVLLQSFSTAEELILNSCNITTNFTSSNQFWTNLNLLLLPSPVSNSSRTGFFNTSSIGASPNTVYSLMQCRGDISMEDCSTCLNSAKVEIISQCSKVNRAVLRFENCLLRYSDIDFFSKISISPMNLMASANLATNSVVLNRQVGALIKNLTADAASNNSRFQIGLINYTNTENIYGMAQCTGDLSERDCLSCLQNMIQEVSSQCRNKEGCRAVCASCIVRYEKQPFFDLSLLSPLPPPPPAPGPSLTNTTKGKSSIVNVVAIIVPIAVGLLVLLLAFYAYSRWRRLRRGKSIPGINGDSIAPEDSPQFALDTIRSTTNNFSDDNKLGRDGFGVVYKGTLSNGQEIVVKRFSKSSSQGSEGFRNEAMLLHKLQHRNLVRLLGFCLDEEEKLLIYEYVPNGSLDKHLFDPNKKLYLDWERRYKIIRRIARGLLYLHEDSRLKIIHRGLKASKILLDDEMNAKISDFGMARLFDVDQTHHKTERVAGTFGYMAPEYVVKGLFSMKSDVYSFGVLVLEIISGLQIINQNRTDSSKDLIKSAWMHWREGAHLEFLDPSLTSSSPSEVMKCMHIGLLCIQKNIEDRPTMASVVLMLDSNSAILATPSPPPFVSESESDIAETTIREA</sequence>
<name>A0AAP0PVD7_9MAGN</name>
<reference evidence="18 19" key="1">
    <citation type="submission" date="2024-01" db="EMBL/GenBank/DDBJ databases">
        <title>Genome assemblies of Stephania.</title>
        <authorList>
            <person name="Yang L."/>
        </authorList>
    </citation>
    <scope>NUCLEOTIDE SEQUENCE [LARGE SCALE GENOMIC DNA]</scope>
    <source>
        <strain evidence="18">QJT</strain>
        <tissue evidence="18">Leaf</tissue>
    </source>
</reference>
<dbReference type="GO" id="GO:0006950">
    <property type="term" value="P:response to stress"/>
    <property type="evidence" value="ECO:0007669"/>
    <property type="project" value="UniProtKB-ARBA"/>
</dbReference>
<dbReference type="CDD" id="cd23509">
    <property type="entry name" value="Gnk2-like"/>
    <property type="match status" value="2"/>
</dbReference>
<accession>A0AAP0PVD7</accession>
<dbReference type="Gene3D" id="3.30.200.20">
    <property type="entry name" value="Phosphorylase Kinase, domain 1"/>
    <property type="match status" value="1"/>
</dbReference>
<feature type="domain" description="Protein kinase" evidence="16">
    <location>
        <begin position="340"/>
        <end position="626"/>
    </location>
</feature>
<dbReference type="GO" id="GO:0005886">
    <property type="term" value="C:plasma membrane"/>
    <property type="evidence" value="ECO:0007669"/>
    <property type="project" value="TreeGrafter"/>
</dbReference>
<keyword evidence="19" id="KW-1185">Reference proteome</keyword>
<dbReference type="GO" id="GO:0004674">
    <property type="term" value="F:protein serine/threonine kinase activity"/>
    <property type="evidence" value="ECO:0007669"/>
    <property type="project" value="UniProtKB-KW"/>
</dbReference>
<dbReference type="AlphaFoldDB" id="A0AAP0PVD7"/>
<keyword evidence="11 14" id="KW-0472">Membrane</keyword>
<evidence type="ECO:0000256" key="15">
    <source>
        <dbReference type="SAM" id="SignalP"/>
    </source>
</evidence>
<dbReference type="PANTHER" id="PTHR27002">
    <property type="entry name" value="RECEPTOR-LIKE SERINE/THREONINE-PROTEIN KINASE SD1-8"/>
    <property type="match status" value="1"/>
</dbReference>
<evidence type="ECO:0000256" key="9">
    <source>
        <dbReference type="ARBA" id="ARBA00022840"/>
    </source>
</evidence>
<evidence type="ECO:0000256" key="5">
    <source>
        <dbReference type="ARBA" id="ARBA00022729"/>
    </source>
</evidence>
<evidence type="ECO:0008006" key="20">
    <source>
        <dbReference type="Google" id="ProtNLM"/>
    </source>
</evidence>
<comment type="caution">
    <text evidence="18">The sequence shown here is derived from an EMBL/GenBank/DDBJ whole genome shotgun (WGS) entry which is preliminary data.</text>
</comment>
<dbReference type="EMBL" id="JBBNAE010000001">
    <property type="protein sequence ID" value="KAK9155889.1"/>
    <property type="molecule type" value="Genomic_DNA"/>
</dbReference>
<dbReference type="CDD" id="cd14066">
    <property type="entry name" value="STKc_IRAK"/>
    <property type="match status" value="1"/>
</dbReference>
<keyword evidence="7" id="KW-0547">Nucleotide-binding</keyword>
<feature type="region of interest" description="Disordered" evidence="13">
    <location>
        <begin position="621"/>
        <end position="641"/>
    </location>
</feature>
<dbReference type="PANTHER" id="PTHR27002:SF181">
    <property type="entry name" value="RECEPTOR-LIKE SERINE_THREONINE-PROTEIN KINASE"/>
    <property type="match status" value="1"/>
</dbReference>
<gene>
    <name evidence="18" type="ORF">Sjap_003369</name>
</gene>
<evidence type="ECO:0000256" key="2">
    <source>
        <dbReference type="ARBA" id="ARBA00022527"/>
    </source>
</evidence>
<dbReference type="PROSITE" id="PS51473">
    <property type="entry name" value="GNK2"/>
    <property type="match status" value="2"/>
</dbReference>
<evidence type="ECO:0000256" key="3">
    <source>
        <dbReference type="ARBA" id="ARBA00022679"/>
    </source>
</evidence>
<keyword evidence="5 15" id="KW-0732">Signal</keyword>
<keyword evidence="3" id="KW-0808">Transferase</keyword>
<evidence type="ECO:0000256" key="4">
    <source>
        <dbReference type="ARBA" id="ARBA00022692"/>
    </source>
</evidence>
<evidence type="ECO:0000313" key="19">
    <source>
        <dbReference type="Proteomes" id="UP001417504"/>
    </source>
</evidence>
<feature type="domain" description="Gnk2-homologous" evidence="17">
    <location>
        <begin position="141"/>
        <end position="246"/>
    </location>
</feature>
<dbReference type="PROSITE" id="PS50011">
    <property type="entry name" value="PROTEIN_KINASE_DOM"/>
    <property type="match status" value="1"/>
</dbReference>
<evidence type="ECO:0000259" key="17">
    <source>
        <dbReference type="PROSITE" id="PS51473"/>
    </source>
</evidence>
<dbReference type="Pfam" id="PF01657">
    <property type="entry name" value="Stress-antifung"/>
    <property type="match status" value="2"/>
</dbReference>
<dbReference type="FunFam" id="1.10.510.10:FF:000129">
    <property type="entry name" value="cysteine-rich receptor-like protein kinase 10"/>
    <property type="match status" value="1"/>
</dbReference>
<feature type="chain" id="PRO_5042816937" description="Cysteine-rich receptor-like protein kinase 10" evidence="15">
    <location>
        <begin position="30"/>
        <end position="641"/>
    </location>
</feature>
<dbReference type="FunFam" id="3.30.200.20:FF:000142">
    <property type="entry name" value="Cysteine-rich receptor-like protein kinase 10"/>
    <property type="match status" value="1"/>
</dbReference>
<keyword evidence="6" id="KW-0677">Repeat</keyword>
<evidence type="ECO:0000256" key="12">
    <source>
        <dbReference type="ARBA" id="ARBA00023180"/>
    </source>
</evidence>
<dbReference type="InterPro" id="IPR011009">
    <property type="entry name" value="Kinase-like_dom_sf"/>
</dbReference>
<dbReference type="Proteomes" id="UP001417504">
    <property type="component" value="Unassembled WGS sequence"/>
</dbReference>
<keyword evidence="2" id="KW-0723">Serine/threonine-protein kinase</keyword>
<evidence type="ECO:0000256" key="14">
    <source>
        <dbReference type="SAM" id="Phobius"/>
    </source>
</evidence>
<keyword evidence="4 14" id="KW-0812">Transmembrane</keyword>
<keyword evidence="12" id="KW-0325">Glycoprotein</keyword>
<dbReference type="Pfam" id="PF07714">
    <property type="entry name" value="PK_Tyr_Ser-Thr"/>
    <property type="match status" value="1"/>
</dbReference>
<dbReference type="SUPFAM" id="SSF56112">
    <property type="entry name" value="Protein kinase-like (PK-like)"/>
    <property type="match status" value="1"/>
</dbReference>
<feature type="signal peptide" evidence="15">
    <location>
        <begin position="1"/>
        <end position="29"/>
    </location>
</feature>
<dbReference type="Gene3D" id="3.30.430.20">
    <property type="entry name" value="Gnk2 domain, C-X8-C-X2-C motif"/>
    <property type="match status" value="2"/>
</dbReference>
<keyword evidence="9" id="KW-0067">ATP-binding</keyword>
<evidence type="ECO:0000256" key="6">
    <source>
        <dbReference type="ARBA" id="ARBA00022737"/>
    </source>
</evidence>
<organism evidence="18 19">
    <name type="scientific">Stephania japonica</name>
    <dbReference type="NCBI Taxonomy" id="461633"/>
    <lineage>
        <taxon>Eukaryota</taxon>
        <taxon>Viridiplantae</taxon>
        <taxon>Streptophyta</taxon>
        <taxon>Embryophyta</taxon>
        <taxon>Tracheophyta</taxon>
        <taxon>Spermatophyta</taxon>
        <taxon>Magnoliopsida</taxon>
        <taxon>Ranunculales</taxon>
        <taxon>Menispermaceae</taxon>
        <taxon>Menispermoideae</taxon>
        <taxon>Cissampelideae</taxon>
        <taxon>Stephania</taxon>
    </lineage>
</organism>
<protein>
    <recommendedName>
        <fullName evidence="20">Cysteine-rich receptor-like protein kinase 10</fullName>
    </recommendedName>
</protein>
<evidence type="ECO:0000259" key="16">
    <source>
        <dbReference type="PROSITE" id="PS50011"/>
    </source>
</evidence>
<dbReference type="InterPro" id="IPR002902">
    <property type="entry name" value="GNK2"/>
</dbReference>
<dbReference type="Gene3D" id="1.10.510.10">
    <property type="entry name" value="Transferase(Phosphotransferase) domain 1"/>
    <property type="match status" value="1"/>
</dbReference>
<feature type="domain" description="Gnk2-homologous" evidence="17">
    <location>
        <begin position="31"/>
        <end position="135"/>
    </location>
</feature>
<keyword evidence="8" id="KW-0418">Kinase</keyword>
<evidence type="ECO:0000256" key="8">
    <source>
        <dbReference type="ARBA" id="ARBA00022777"/>
    </source>
</evidence>
<evidence type="ECO:0000256" key="7">
    <source>
        <dbReference type="ARBA" id="ARBA00022741"/>
    </source>
</evidence>
<comment type="subcellular location">
    <subcellularLocation>
        <location evidence="1">Membrane</location>
        <topology evidence="1">Single-pass membrane protein</topology>
    </subcellularLocation>
</comment>